<name>A0AAE0SMX4_9BIVA</name>
<organism evidence="1 2">
    <name type="scientific">Potamilus streckersoni</name>
    <dbReference type="NCBI Taxonomy" id="2493646"/>
    <lineage>
        <taxon>Eukaryota</taxon>
        <taxon>Metazoa</taxon>
        <taxon>Spiralia</taxon>
        <taxon>Lophotrochozoa</taxon>
        <taxon>Mollusca</taxon>
        <taxon>Bivalvia</taxon>
        <taxon>Autobranchia</taxon>
        <taxon>Heteroconchia</taxon>
        <taxon>Palaeoheterodonta</taxon>
        <taxon>Unionida</taxon>
        <taxon>Unionoidea</taxon>
        <taxon>Unionidae</taxon>
        <taxon>Ambleminae</taxon>
        <taxon>Lampsilini</taxon>
        <taxon>Potamilus</taxon>
    </lineage>
</organism>
<evidence type="ECO:0000313" key="1">
    <source>
        <dbReference type="EMBL" id="KAK3594875.1"/>
    </source>
</evidence>
<sequence length="96" mass="10823">MLQSKYLEEYANRQNEGNVYKVSISMTSTIDITSNKIVHVAKPEGFYEATTKYIGQNLTQVLVYVSPGMLYPFAITLESIHSCAEFSLWLVNILPA</sequence>
<comment type="caution">
    <text evidence="1">The sequence shown here is derived from an EMBL/GenBank/DDBJ whole genome shotgun (WGS) entry which is preliminary data.</text>
</comment>
<dbReference type="EMBL" id="JAEAOA010000422">
    <property type="protein sequence ID" value="KAK3594875.1"/>
    <property type="molecule type" value="Genomic_DNA"/>
</dbReference>
<feature type="non-terminal residue" evidence="1">
    <location>
        <position position="1"/>
    </location>
</feature>
<accession>A0AAE0SMX4</accession>
<reference evidence="1" key="3">
    <citation type="submission" date="2023-05" db="EMBL/GenBank/DDBJ databases">
        <authorList>
            <person name="Smith C.H."/>
        </authorList>
    </citation>
    <scope>NUCLEOTIDE SEQUENCE</scope>
    <source>
        <strain evidence="1">CHS0354</strain>
        <tissue evidence="1">Mantle</tissue>
    </source>
</reference>
<dbReference type="Proteomes" id="UP001195483">
    <property type="component" value="Unassembled WGS sequence"/>
</dbReference>
<evidence type="ECO:0000313" key="2">
    <source>
        <dbReference type="Proteomes" id="UP001195483"/>
    </source>
</evidence>
<gene>
    <name evidence="1" type="ORF">CHS0354_005950</name>
</gene>
<dbReference type="AlphaFoldDB" id="A0AAE0SMX4"/>
<keyword evidence="2" id="KW-1185">Reference proteome</keyword>
<protein>
    <submittedName>
        <fullName evidence="1">Uncharacterized protein</fullName>
    </submittedName>
</protein>
<proteinExistence type="predicted"/>
<reference evidence="1" key="1">
    <citation type="journal article" date="2021" name="Genome Biol. Evol.">
        <title>A High-Quality Reference Genome for a Parasitic Bivalve with Doubly Uniparental Inheritance (Bivalvia: Unionida).</title>
        <authorList>
            <person name="Smith C.H."/>
        </authorList>
    </citation>
    <scope>NUCLEOTIDE SEQUENCE</scope>
    <source>
        <strain evidence="1">CHS0354</strain>
    </source>
</reference>
<reference evidence="1" key="2">
    <citation type="journal article" date="2021" name="Genome Biol. Evol.">
        <title>Developing a high-quality reference genome for a parasitic bivalve with doubly uniparental inheritance (Bivalvia: Unionida).</title>
        <authorList>
            <person name="Smith C.H."/>
        </authorList>
    </citation>
    <scope>NUCLEOTIDE SEQUENCE</scope>
    <source>
        <strain evidence="1">CHS0354</strain>
        <tissue evidence="1">Mantle</tissue>
    </source>
</reference>